<dbReference type="AlphaFoldDB" id="A0AAV4KJ61"/>
<dbReference type="Proteomes" id="UP000642014">
    <property type="component" value="Unassembled WGS sequence"/>
</dbReference>
<accession>A0AAV4KJ61</accession>
<protein>
    <submittedName>
        <fullName evidence="2">Phosphodiesterase</fullName>
    </submittedName>
</protein>
<reference evidence="1" key="3">
    <citation type="submission" date="2023-08" db="EMBL/GenBank/DDBJ databases">
        <authorList>
            <person name="Sun Q."/>
            <person name="Ohkuma M."/>
        </authorList>
    </citation>
    <scope>NUCLEOTIDE SEQUENCE</scope>
    <source>
        <strain evidence="1">JCM 4205</strain>
    </source>
</reference>
<evidence type="ECO:0000313" key="3">
    <source>
        <dbReference type="Proteomes" id="UP000326029"/>
    </source>
</evidence>
<dbReference type="InterPro" id="IPR020835">
    <property type="entry name" value="Catalase_sf"/>
</dbReference>
<dbReference type="GO" id="GO:0020037">
    <property type="term" value="F:heme binding"/>
    <property type="evidence" value="ECO:0007669"/>
    <property type="project" value="InterPro"/>
</dbReference>
<dbReference type="RefSeq" id="WP_152371085.1">
    <property type="nucleotide sequence ID" value="NZ_BMSJ01000002.1"/>
</dbReference>
<name>A0AAV4KJ61_9ACTN</name>
<dbReference type="GeneID" id="95457881"/>
<reference evidence="1 4" key="1">
    <citation type="journal article" date="2014" name="Int. J. Syst. Evol. Microbiol.">
        <title>Complete genome sequence of Corynebacterium casei LMG S-19264T (=DSM 44701T), isolated from a smear-ripened cheese.</title>
        <authorList>
            <consortium name="US DOE Joint Genome Institute (JGI-PGF)"/>
            <person name="Walter F."/>
            <person name="Albersmeier A."/>
            <person name="Kalinowski J."/>
            <person name="Ruckert C."/>
        </authorList>
    </citation>
    <scope>NUCLEOTIDE SEQUENCE [LARGE SCALE GENOMIC DNA]</scope>
    <source>
        <strain evidence="1 4">JCM 4205</strain>
    </source>
</reference>
<dbReference type="SUPFAM" id="SSF56634">
    <property type="entry name" value="Heme-dependent catalase-like"/>
    <property type="match status" value="1"/>
</dbReference>
<reference evidence="2 3" key="2">
    <citation type="submission" date="2017-09" db="EMBL/GenBank/DDBJ databases">
        <authorList>
            <person name="Lee N."/>
            <person name="Cho B.-K."/>
        </authorList>
    </citation>
    <scope>NUCLEOTIDE SEQUENCE [LARGE SCALE GENOMIC DNA]</scope>
    <source>
        <strain evidence="2 3">ATCC 19740</strain>
    </source>
</reference>
<keyword evidence="3" id="KW-1185">Reference proteome</keyword>
<dbReference type="Proteomes" id="UP000326029">
    <property type="component" value="Chromosome"/>
</dbReference>
<dbReference type="EMBL" id="CP023693">
    <property type="protein sequence ID" value="QEV35781.1"/>
    <property type="molecule type" value="Genomic_DNA"/>
</dbReference>
<proteinExistence type="predicted"/>
<organism evidence="1 4">
    <name type="scientific">Streptomyces cinereoruber</name>
    <dbReference type="NCBI Taxonomy" id="67260"/>
    <lineage>
        <taxon>Bacteria</taxon>
        <taxon>Bacillati</taxon>
        <taxon>Actinomycetota</taxon>
        <taxon>Actinomycetes</taxon>
        <taxon>Kitasatosporales</taxon>
        <taxon>Streptomycetaceae</taxon>
        <taxon>Streptomyces</taxon>
    </lineage>
</organism>
<gene>
    <name evidence="2" type="ORF">CP977_29420</name>
    <name evidence="1" type="ORF">GCM10010497_16020</name>
</gene>
<sequence length="239" mass="24958">MDLLDRIAFRTARAAARRRGDRPALHPRGTFLAGRLAVPGHRDPWGVPWLDAPGSHAVTARWSRGAGLPHPLPDGLGLALRVEDAGGPGRPLDLLLTTGGRGRWTRHVPLPRTSATAGPYSSLLSYVVGGRRGVVAAFPAPGSPRIPADPATVGAAVAGRPVVFRLCFGASGADGAGVAWRPLALLTLHGEAPTTSPDGGAFDPYLNFLPGFRPVDRLRSLRLAAYAGSREGRHAAPPS</sequence>
<evidence type="ECO:0000313" key="1">
    <source>
        <dbReference type="EMBL" id="GGR14599.1"/>
    </source>
</evidence>
<evidence type="ECO:0000313" key="2">
    <source>
        <dbReference type="EMBL" id="QEV35781.1"/>
    </source>
</evidence>
<evidence type="ECO:0000313" key="4">
    <source>
        <dbReference type="Proteomes" id="UP000642014"/>
    </source>
</evidence>
<dbReference type="EMBL" id="BMSJ01000002">
    <property type="protein sequence ID" value="GGR14599.1"/>
    <property type="molecule type" value="Genomic_DNA"/>
</dbReference>